<dbReference type="GeneID" id="96300036"/>
<dbReference type="CDD" id="cd11484">
    <property type="entry name" value="SLC-NCS1sbd_CobB-like"/>
    <property type="match status" value="1"/>
</dbReference>
<evidence type="ECO:0000256" key="8">
    <source>
        <dbReference type="SAM" id="Phobius"/>
    </source>
</evidence>
<keyword evidence="6 7" id="KW-0472">Membrane</keyword>
<dbReference type="Gene3D" id="1.10.4160.10">
    <property type="entry name" value="Hydantoin permease"/>
    <property type="match status" value="1"/>
</dbReference>
<name>A0A1I3VL45_9ACTN</name>
<feature type="transmembrane region" description="Helical" evidence="8">
    <location>
        <begin position="68"/>
        <end position="88"/>
    </location>
</feature>
<feature type="transmembrane region" description="Helical" evidence="8">
    <location>
        <begin position="287"/>
        <end position="313"/>
    </location>
</feature>
<dbReference type="InterPro" id="IPR026030">
    <property type="entry name" value="Pur-cyt_permease_Fcy2/21/22"/>
</dbReference>
<feature type="transmembrane region" description="Helical" evidence="8">
    <location>
        <begin position="109"/>
        <end position="132"/>
    </location>
</feature>
<protein>
    <submittedName>
        <fullName evidence="9">NCS1 nucleoside transporter family</fullName>
    </submittedName>
</protein>
<feature type="transmembrane region" description="Helical" evidence="8">
    <location>
        <begin position="217"/>
        <end position="241"/>
    </location>
</feature>
<accession>A0A1I3VL45</accession>
<dbReference type="InterPro" id="IPR001248">
    <property type="entry name" value="Pur-cyt_permease"/>
</dbReference>
<keyword evidence="5 8" id="KW-1133">Transmembrane helix</keyword>
<evidence type="ECO:0000256" key="1">
    <source>
        <dbReference type="ARBA" id="ARBA00004141"/>
    </source>
</evidence>
<feature type="transmembrane region" description="Helical" evidence="8">
    <location>
        <begin position="38"/>
        <end position="62"/>
    </location>
</feature>
<keyword evidence="10" id="KW-1185">Reference proteome</keyword>
<evidence type="ECO:0000256" key="4">
    <source>
        <dbReference type="ARBA" id="ARBA00022692"/>
    </source>
</evidence>
<dbReference type="AlphaFoldDB" id="A0A1I3VL45"/>
<proteinExistence type="inferred from homology"/>
<evidence type="ECO:0000256" key="2">
    <source>
        <dbReference type="ARBA" id="ARBA00008974"/>
    </source>
</evidence>
<feature type="transmembrane region" description="Helical" evidence="8">
    <location>
        <begin position="406"/>
        <end position="425"/>
    </location>
</feature>
<dbReference type="EMBL" id="FOQY01000014">
    <property type="protein sequence ID" value="SFJ94967.1"/>
    <property type="molecule type" value="Genomic_DNA"/>
</dbReference>
<reference evidence="10" key="1">
    <citation type="submission" date="2016-10" db="EMBL/GenBank/DDBJ databases">
        <authorList>
            <person name="Varghese N."/>
            <person name="Submissions S."/>
        </authorList>
    </citation>
    <scope>NUCLEOTIDE SEQUENCE [LARGE SCALE GENOMIC DNA]</scope>
    <source>
        <strain evidence="10">CGMCC 4.2126</strain>
    </source>
</reference>
<evidence type="ECO:0000256" key="3">
    <source>
        <dbReference type="ARBA" id="ARBA00022448"/>
    </source>
</evidence>
<evidence type="ECO:0000256" key="6">
    <source>
        <dbReference type="ARBA" id="ARBA00023136"/>
    </source>
</evidence>
<keyword evidence="3 7" id="KW-0813">Transport</keyword>
<comment type="similarity">
    <text evidence="2 7">Belongs to the purine-cytosine permease (2.A.39) family.</text>
</comment>
<dbReference type="GO" id="GO:0022857">
    <property type="term" value="F:transmembrane transporter activity"/>
    <property type="evidence" value="ECO:0007669"/>
    <property type="project" value="InterPro"/>
</dbReference>
<dbReference type="RefSeq" id="WP_093888772.1">
    <property type="nucleotide sequence ID" value="NZ_FOQY01000014.1"/>
</dbReference>
<sequence>MSAGDNERRELEEALHVDEIGIRPVPPEGRDATALQQFWIWAGANLAPISWIVGTVGIALGLSLLETILIAVIGQAVGALIFGLFALMGHRTGVNQMVLARATFGRRGAYLPALLQTLMATGWIGINTYVVLDLCLGIAHQMGLQPSDTVKYGLAVAIMIVQVVIGVLGFYAIRTFEKYTVPVVAVVMVVMTVVVLTRLEDISWTESSLAGGERFTAATQLLTAVGVGWGMGWITWASDYSRFTRPGVSPKRLYAASAMGIFTPLAWLSVLGALSGTASQAGDPAEIVASLFGIMTVPVLFVILHGPVGTNIVNIYTASLGLLSLDMKLKRTTASLLTGVIGFLPLFVFIESESFAAGFTNFMSSVVIWLSPWAGVTLVDWYVVRRRQVDCDGLYADPRTSRYGDVNMRAVSAFLAGLASAWAFQYGAVEAFQGPVARAMGNVDLSWAAGMGVSAVLYFLLTRGRAGAAAAPPARQVGSAGENVVSS</sequence>
<evidence type="ECO:0000256" key="5">
    <source>
        <dbReference type="ARBA" id="ARBA00022989"/>
    </source>
</evidence>
<evidence type="ECO:0000313" key="9">
    <source>
        <dbReference type="EMBL" id="SFJ94967.1"/>
    </source>
</evidence>
<comment type="subcellular location">
    <subcellularLocation>
        <location evidence="1">Membrane</location>
        <topology evidence="1">Multi-pass membrane protein</topology>
    </subcellularLocation>
</comment>
<dbReference type="GO" id="GO:0005886">
    <property type="term" value="C:plasma membrane"/>
    <property type="evidence" value="ECO:0007669"/>
    <property type="project" value="TreeGrafter"/>
</dbReference>
<gene>
    <name evidence="9" type="ORF">SAMN05216275_114113</name>
</gene>
<dbReference type="Pfam" id="PF02133">
    <property type="entry name" value="Transp_cyt_pur"/>
    <property type="match status" value="1"/>
</dbReference>
<feature type="transmembrane region" description="Helical" evidence="8">
    <location>
        <begin position="362"/>
        <end position="385"/>
    </location>
</feature>
<keyword evidence="4 8" id="KW-0812">Transmembrane</keyword>
<feature type="transmembrane region" description="Helical" evidence="8">
    <location>
        <begin position="334"/>
        <end position="350"/>
    </location>
</feature>
<evidence type="ECO:0000256" key="7">
    <source>
        <dbReference type="PIRNR" id="PIRNR002744"/>
    </source>
</evidence>
<dbReference type="PIRSF" id="PIRSF002744">
    <property type="entry name" value="Pur-cyt_permease"/>
    <property type="match status" value="1"/>
</dbReference>
<organism evidence="9 10">
    <name type="scientific">Streptosporangium canum</name>
    <dbReference type="NCBI Taxonomy" id="324952"/>
    <lineage>
        <taxon>Bacteria</taxon>
        <taxon>Bacillati</taxon>
        <taxon>Actinomycetota</taxon>
        <taxon>Actinomycetes</taxon>
        <taxon>Streptosporangiales</taxon>
        <taxon>Streptosporangiaceae</taxon>
        <taxon>Streptosporangium</taxon>
    </lineage>
</organism>
<dbReference type="PANTHER" id="PTHR31806:SF1">
    <property type="entry name" value="PURINE-CYTOSINE PERMEASE FCY2-RELATED"/>
    <property type="match status" value="1"/>
</dbReference>
<dbReference type="PANTHER" id="PTHR31806">
    <property type="entry name" value="PURINE-CYTOSINE PERMEASE FCY2-RELATED"/>
    <property type="match status" value="1"/>
</dbReference>
<feature type="transmembrane region" description="Helical" evidence="8">
    <location>
        <begin position="179"/>
        <end position="197"/>
    </location>
</feature>
<feature type="transmembrane region" description="Helical" evidence="8">
    <location>
        <begin position="253"/>
        <end position="275"/>
    </location>
</feature>
<feature type="transmembrane region" description="Helical" evidence="8">
    <location>
        <begin position="445"/>
        <end position="461"/>
    </location>
</feature>
<evidence type="ECO:0000313" key="10">
    <source>
        <dbReference type="Proteomes" id="UP000199111"/>
    </source>
</evidence>
<feature type="transmembrane region" description="Helical" evidence="8">
    <location>
        <begin position="152"/>
        <end position="172"/>
    </location>
</feature>
<dbReference type="Proteomes" id="UP000199111">
    <property type="component" value="Unassembled WGS sequence"/>
</dbReference>